<accession>A0ABU8LV33</accession>
<dbReference type="InterPro" id="IPR039424">
    <property type="entry name" value="SBP_5"/>
</dbReference>
<feature type="domain" description="HTH lysR-type" evidence="8">
    <location>
        <begin position="16"/>
        <end position="73"/>
    </location>
</feature>
<dbReference type="SUPFAM" id="SSF46785">
    <property type="entry name" value="Winged helix' DNA-binding domain"/>
    <property type="match status" value="1"/>
</dbReference>
<sequence length="892" mass="94443">MDGSVYEEIDALTRVLDVHSLRILAAIDQHGSISAAARALGYSQPTITQHVQRLEAKLGTSLVARSARSARLTPVGTLLAQHAPRIDASLTAAATELARALGHRAGMVRFAASADSVSAIVAPTMRQLVDAVAGVEPSVLEVDSDTSALELVRTGRADIALTTSFRASGIRRAAPRHRGMRSHFLFAEELVALVPAAIDSQLTPDSDGRIDPVALVEQPWVRGSGTSSDIIAAMIERAELDADSIVTQPAAAAALVANGLATAFVTETTLASLALPPGLVVHRLAPSFVCRTSAVTLVEAAAIPAVAAALRLLATRNPVVEFDSAISFRRRNANHRARFHAAFPAPPIAPTSEENIIMPFPSASRLAKAGAVATASALLLAACASSPTESTATTGVDTGADIDSITVAMPGSLSNLYVGQESGILNYYIASIAQEGLVSIDAQGAIQPGLAESWEQTDDVTYVYELRDDAVFQDGTPVTAEDVVFSLEQARDETSSPGLSYYLSNVDTVEQTGDSEVTVTLTAPDAAFAGNMSTGGAAFITSKAFWEANDGNVGTPDALLLGSGPYEVTEFAPDSHVTFERVDTWWGELPTVKEIVINFVPDESTRLLAAQAGDVDVAFNVPLAQSQQWEGLDTMRVDYVNDLSYVGLYFNTAVAPFDDPKVREAFAHAVDREAYVDKLLRGHGEAATAIMTPESLGKVYDADEARDVLSEIPQWDFDLEAAKAALADSTVPEGFEVDLLSPNTGPQLGTAAQALAQNLAEVGITVNVREVPIEEWLASLDVSSDYGVNFMWYFSTLGDPAEVPSYLIGTDNPAAYDNAEIVDLLAQAGAESDPAARIDLLVQAESLQAEDAINIPLWWGQSATAFANDLGMNDYSSFAFISSWPTQLYRAG</sequence>
<dbReference type="InterPro" id="IPR000914">
    <property type="entry name" value="SBP_5_dom"/>
</dbReference>
<reference evidence="9 10" key="1">
    <citation type="submission" date="2024-02" db="EMBL/GenBank/DDBJ databases">
        <authorList>
            <person name="Saticioglu I.B."/>
        </authorList>
    </citation>
    <scope>NUCLEOTIDE SEQUENCE [LARGE SCALE GENOMIC DNA]</scope>
    <source>
        <strain evidence="9 10">Mu-86</strain>
    </source>
</reference>
<evidence type="ECO:0000256" key="4">
    <source>
        <dbReference type="ARBA" id="ARBA00022729"/>
    </source>
</evidence>
<dbReference type="Pfam" id="PF00126">
    <property type="entry name" value="HTH_1"/>
    <property type="match status" value="1"/>
</dbReference>
<proteinExistence type="inferred from homology"/>
<keyword evidence="5" id="KW-0805">Transcription regulation</keyword>
<dbReference type="Gene3D" id="3.40.190.10">
    <property type="entry name" value="Periplasmic binding protein-like II"/>
    <property type="match status" value="3"/>
</dbReference>
<dbReference type="Proteomes" id="UP001368654">
    <property type="component" value="Unassembled WGS sequence"/>
</dbReference>
<evidence type="ECO:0000256" key="6">
    <source>
        <dbReference type="ARBA" id="ARBA00023125"/>
    </source>
</evidence>
<dbReference type="PANTHER" id="PTHR30290">
    <property type="entry name" value="PERIPLASMIC BINDING COMPONENT OF ABC TRANSPORTER"/>
    <property type="match status" value="1"/>
</dbReference>
<dbReference type="Pfam" id="PF00496">
    <property type="entry name" value="SBP_bac_5"/>
    <property type="match status" value="1"/>
</dbReference>
<evidence type="ECO:0000313" key="10">
    <source>
        <dbReference type="Proteomes" id="UP001368654"/>
    </source>
</evidence>
<dbReference type="InterPro" id="IPR036388">
    <property type="entry name" value="WH-like_DNA-bd_sf"/>
</dbReference>
<name>A0ABU8LV33_9MICO</name>
<dbReference type="RefSeq" id="WP_337338557.1">
    <property type="nucleotide sequence ID" value="NZ_JBBDGL010000003.1"/>
</dbReference>
<dbReference type="InterPro" id="IPR036390">
    <property type="entry name" value="WH_DNA-bd_sf"/>
</dbReference>
<protein>
    <submittedName>
        <fullName evidence="9">ABC transporter substrate-binding protein</fullName>
    </submittedName>
</protein>
<evidence type="ECO:0000313" key="9">
    <source>
        <dbReference type="EMBL" id="MEJ1156120.1"/>
    </source>
</evidence>
<comment type="caution">
    <text evidence="9">The sequence shown here is derived from an EMBL/GenBank/DDBJ whole genome shotgun (WGS) entry which is preliminary data.</text>
</comment>
<comment type="similarity">
    <text evidence="2">Belongs to the LysR transcriptional regulatory family.</text>
</comment>
<dbReference type="Gene3D" id="1.10.10.10">
    <property type="entry name" value="Winged helix-like DNA-binding domain superfamily/Winged helix DNA-binding domain"/>
    <property type="match status" value="1"/>
</dbReference>
<keyword evidence="6" id="KW-0238">DNA-binding</keyword>
<evidence type="ECO:0000256" key="3">
    <source>
        <dbReference type="ARBA" id="ARBA00022448"/>
    </source>
</evidence>
<evidence type="ECO:0000256" key="7">
    <source>
        <dbReference type="ARBA" id="ARBA00023163"/>
    </source>
</evidence>
<dbReference type="InterPro" id="IPR005119">
    <property type="entry name" value="LysR_subst-bd"/>
</dbReference>
<dbReference type="Gene3D" id="3.10.105.10">
    <property type="entry name" value="Dipeptide-binding Protein, Domain 3"/>
    <property type="match status" value="1"/>
</dbReference>
<dbReference type="SUPFAM" id="SSF53850">
    <property type="entry name" value="Periplasmic binding protein-like II"/>
    <property type="match status" value="2"/>
</dbReference>
<dbReference type="PRINTS" id="PR00039">
    <property type="entry name" value="HTHLYSR"/>
</dbReference>
<dbReference type="CDD" id="cd00995">
    <property type="entry name" value="PBP2_NikA_DppA_OppA_like"/>
    <property type="match status" value="1"/>
</dbReference>
<keyword evidence="3" id="KW-0813">Transport</keyword>
<evidence type="ECO:0000259" key="8">
    <source>
        <dbReference type="PROSITE" id="PS50931"/>
    </source>
</evidence>
<organism evidence="9 10">
    <name type="scientific">Microbacterium marmarense</name>
    <dbReference type="NCBI Taxonomy" id="3122051"/>
    <lineage>
        <taxon>Bacteria</taxon>
        <taxon>Bacillati</taxon>
        <taxon>Actinomycetota</taxon>
        <taxon>Actinomycetes</taxon>
        <taxon>Micrococcales</taxon>
        <taxon>Microbacteriaceae</taxon>
        <taxon>Microbacterium</taxon>
    </lineage>
</organism>
<dbReference type="InterPro" id="IPR000847">
    <property type="entry name" value="LysR_HTH_N"/>
</dbReference>
<keyword evidence="10" id="KW-1185">Reference proteome</keyword>
<gene>
    <name evidence="9" type="ORF">WDU96_10990</name>
</gene>
<dbReference type="EMBL" id="JBBDGL010000003">
    <property type="protein sequence ID" value="MEJ1156120.1"/>
    <property type="molecule type" value="Genomic_DNA"/>
</dbReference>
<evidence type="ECO:0000256" key="2">
    <source>
        <dbReference type="ARBA" id="ARBA00009437"/>
    </source>
</evidence>
<evidence type="ECO:0000256" key="1">
    <source>
        <dbReference type="ARBA" id="ARBA00005695"/>
    </source>
</evidence>
<dbReference type="PANTHER" id="PTHR30290:SF9">
    <property type="entry name" value="OLIGOPEPTIDE-BINDING PROTEIN APPA"/>
    <property type="match status" value="1"/>
</dbReference>
<dbReference type="PROSITE" id="PS50931">
    <property type="entry name" value="HTH_LYSR"/>
    <property type="match status" value="1"/>
</dbReference>
<dbReference type="Pfam" id="PF03466">
    <property type="entry name" value="LysR_substrate"/>
    <property type="match status" value="1"/>
</dbReference>
<evidence type="ECO:0000256" key="5">
    <source>
        <dbReference type="ARBA" id="ARBA00023015"/>
    </source>
</evidence>
<keyword evidence="4" id="KW-0732">Signal</keyword>
<keyword evidence="7" id="KW-0804">Transcription</keyword>
<comment type="similarity">
    <text evidence="1">Belongs to the bacterial solute-binding protein 5 family.</text>
</comment>